<gene>
    <name evidence="1" type="ORF">EIW28_13695</name>
</gene>
<name>A0A426UYT4_9ACTN</name>
<dbReference type="OrthoDB" id="3631775at2"/>
<evidence type="ECO:0000313" key="1">
    <source>
        <dbReference type="EMBL" id="RRR99726.1"/>
    </source>
</evidence>
<dbReference type="Pfam" id="PF19952">
    <property type="entry name" value="DUF6414"/>
    <property type="match status" value="1"/>
</dbReference>
<dbReference type="AlphaFoldDB" id="A0A426UYT4"/>
<protein>
    <submittedName>
        <fullName evidence="1">Uncharacterized protein</fullName>
    </submittedName>
</protein>
<reference evidence="1 2" key="1">
    <citation type="submission" date="2018-12" db="EMBL/GenBank/DDBJ databases">
        <title>Glycomyces sp. YIM 121974 draft genome.</title>
        <authorList>
            <person name="Li Q."/>
        </authorList>
    </citation>
    <scope>NUCLEOTIDE SEQUENCE [LARGE SCALE GENOMIC DNA]</scope>
    <source>
        <strain evidence="1 2">YIM 121974</strain>
    </source>
</reference>
<accession>A0A426UYT4</accession>
<proteinExistence type="predicted"/>
<dbReference type="Proteomes" id="UP000277256">
    <property type="component" value="Unassembled WGS sequence"/>
</dbReference>
<dbReference type="InterPro" id="IPR045633">
    <property type="entry name" value="DUF6414"/>
</dbReference>
<sequence length="311" mass="34118">MATASTSEHDDELPEAAHEFAYIDAARTQSLLAYLFDGLPNAVQTVRNSGKFKLGLRYIASAEYEARSGQESETRSQDLDSLHYQVLELALESVGFLRDITDELTGAEVWNTTIQELAPPGKLIRVTGPTTMIDYRKVLQSFQKIYPYFNSDSSSKKGPRPKSLADKFASGDTLTIIAALEELSPEGVSIRIEPHGSDLPNCGFVGTLDPRYFRDDGGSFAIRHGYKPQLWTTVAYISRYADTDVADVTAISDPIQNLYTGERIDRGALAKIVQGVGNYMGDFGMTEAPTAPGGAITPIAVYKHITKYEVE</sequence>
<evidence type="ECO:0000313" key="2">
    <source>
        <dbReference type="Proteomes" id="UP000277256"/>
    </source>
</evidence>
<keyword evidence="2" id="KW-1185">Reference proteome</keyword>
<dbReference type="RefSeq" id="WP_125248235.1">
    <property type="nucleotide sequence ID" value="NZ_RSEB01000003.1"/>
</dbReference>
<comment type="caution">
    <text evidence="1">The sequence shown here is derived from an EMBL/GenBank/DDBJ whole genome shotgun (WGS) entry which is preliminary data.</text>
</comment>
<organism evidence="1 2">
    <name type="scientific">Glycomyces terrestris</name>
    <dbReference type="NCBI Taxonomy" id="2493553"/>
    <lineage>
        <taxon>Bacteria</taxon>
        <taxon>Bacillati</taxon>
        <taxon>Actinomycetota</taxon>
        <taxon>Actinomycetes</taxon>
        <taxon>Glycomycetales</taxon>
        <taxon>Glycomycetaceae</taxon>
        <taxon>Glycomyces</taxon>
    </lineage>
</organism>
<dbReference type="EMBL" id="RSEB01000003">
    <property type="protein sequence ID" value="RRR99726.1"/>
    <property type="molecule type" value="Genomic_DNA"/>
</dbReference>